<feature type="non-terminal residue" evidence="6">
    <location>
        <position position="925"/>
    </location>
</feature>
<dbReference type="PANTHER" id="PTHR45703">
    <property type="entry name" value="DYNEIN HEAVY CHAIN"/>
    <property type="match status" value="1"/>
</dbReference>
<feature type="domain" description="Dynein heavy chain AAA lid" evidence="5">
    <location>
        <begin position="675"/>
        <end position="822"/>
    </location>
</feature>
<dbReference type="Gene3D" id="1.10.8.720">
    <property type="entry name" value="Region D6 of dynein motor"/>
    <property type="match status" value="1"/>
</dbReference>
<evidence type="ECO:0008006" key="8">
    <source>
        <dbReference type="Google" id="ProtNLM"/>
    </source>
</evidence>
<dbReference type="GO" id="GO:0045505">
    <property type="term" value="F:dynein intermediate chain binding"/>
    <property type="evidence" value="ECO:0007669"/>
    <property type="project" value="InterPro"/>
</dbReference>
<dbReference type="PANTHER" id="PTHR45703:SF22">
    <property type="entry name" value="DYNEIN CYTOPLASMIC 2 HEAVY CHAIN 1"/>
    <property type="match status" value="1"/>
</dbReference>
<dbReference type="Proteomes" id="UP000023152">
    <property type="component" value="Unassembled WGS sequence"/>
</dbReference>
<organism evidence="6 7">
    <name type="scientific">Reticulomyxa filosa</name>
    <dbReference type="NCBI Taxonomy" id="46433"/>
    <lineage>
        <taxon>Eukaryota</taxon>
        <taxon>Sar</taxon>
        <taxon>Rhizaria</taxon>
        <taxon>Retaria</taxon>
        <taxon>Foraminifera</taxon>
        <taxon>Monothalamids</taxon>
        <taxon>Reticulomyxidae</taxon>
        <taxon>Reticulomyxa</taxon>
    </lineage>
</organism>
<evidence type="ECO:0000313" key="7">
    <source>
        <dbReference type="Proteomes" id="UP000023152"/>
    </source>
</evidence>
<comment type="caution">
    <text evidence="6">The sequence shown here is derived from an EMBL/GenBank/DDBJ whole genome shotgun (WGS) entry which is preliminary data.</text>
</comment>
<evidence type="ECO:0000259" key="3">
    <source>
        <dbReference type="Pfam" id="PF03028"/>
    </source>
</evidence>
<gene>
    <name evidence="6" type="ORF">RFI_06232</name>
</gene>
<evidence type="ECO:0000256" key="1">
    <source>
        <dbReference type="SAM" id="Coils"/>
    </source>
</evidence>
<protein>
    <recommendedName>
        <fullName evidence="8">Cytoplasmic dynein heavy chain</fullName>
    </recommendedName>
</protein>
<dbReference type="InterPro" id="IPR035706">
    <property type="entry name" value="AAA_9"/>
</dbReference>
<keyword evidence="1" id="KW-0175">Coiled coil</keyword>
<proteinExistence type="predicted"/>
<dbReference type="GO" id="GO:0007018">
    <property type="term" value="P:microtubule-based movement"/>
    <property type="evidence" value="ECO:0007669"/>
    <property type="project" value="InterPro"/>
</dbReference>
<dbReference type="EMBL" id="ASPP01005254">
    <property type="protein sequence ID" value="ETO30888.1"/>
    <property type="molecule type" value="Genomic_DNA"/>
</dbReference>
<dbReference type="InterPro" id="IPR027417">
    <property type="entry name" value="P-loop_NTPase"/>
</dbReference>
<dbReference type="Pfam" id="PF18198">
    <property type="entry name" value="AAA_lid_11"/>
    <property type="match status" value="1"/>
</dbReference>
<dbReference type="Gene3D" id="1.10.8.1220">
    <property type="match status" value="1"/>
</dbReference>
<accession>X6NYF3</accession>
<dbReference type="InterPro" id="IPR026983">
    <property type="entry name" value="DHC"/>
</dbReference>
<feature type="coiled-coil region" evidence="1">
    <location>
        <begin position="196"/>
        <end position="262"/>
    </location>
</feature>
<name>X6NYF3_RETFI</name>
<dbReference type="InterPro" id="IPR042219">
    <property type="entry name" value="AAA_lid_11_sf"/>
</dbReference>
<dbReference type="GO" id="GO:0051959">
    <property type="term" value="F:dynein light intermediate chain binding"/>
    <property type="evidence" value="ECO:0007669"/>
    <property type="project" value="InterPro"/>
</dbReference>
<dbReference type="Gene3D" id="6.10.140.1060">
    <property type="match status" value="1"/>
</dbReference>
<sequence length="925" mass="105281">MQGSSVKQDVLHFMVGSNDQMLWKSQGLPDYQLAYENAMIMLQTHLFPIIVDPNAEAKQWLVNYLGQGDRPLEVIQYGGSKFVKTLELSVRFGKTLLILDVEEIEPFLYPLLKRQTQRHGASDNGVSGGSLGRPVICIGETVVDFNEQSFRLFLITRNSQFQLSRPLSAFVNKISFSVTKSGLQGQLLTMVIKHELPELETKKIQLMQQEEQYKMELENLESLLLKELATSQGSLLDNCTLIDSLNNSKKQSEKIKSALEEAQVIQSQLNVQRDIYQKLAQLGSNIYFTISSLHSLNHMYQFSLASFLELVQDNLQNTSVSSGDRIETLCRNLVASVFQNISQSLFKSDVVTFAMHLIKAVGVFATIFFFFFYKKNNKFQESITELEWSYFINDSSKAYADSNGDDSKNSLHKVPSWVPSNAREAFRSFSVAFKDTVIAKCKMLEKEYANIWFEWTKCPKPEQALNKLVDEHKFGVSPFEQLLLVQMFRKDRLYLALHEFICNQLDIDSLCSTSRQHQLSERIRSEQQANANTTVLFITTAGADPSQELRDFADATVGLDHLVEIAMGSNQKEHCLLAIKEAAEKGNWICLKNLHLVTPWVNDIIKTVDSLQKAAGFRLWLTTEMTDHFPSVVLQNSLKLTCEPPPGFKQNLLRSISLIKKDYFASTNKQKNITIFMLGWLHSIVQERRTYVPQGFTKCYEFSEADLRIATEMTHHMFESKAFDKRTCWTVLKGLLRMAIYGPKIDDTSDLKTLHHYLCLFFSDALIHEGEQNSTSEQLDYVPGIEYLGQLTKVRDISKEAFIQFINILPDVNVPKMFGLPPTSDALGQERSVMDTIHHLKKLCAVSSGLAPSSGSDACNLQTQLWKKQLSPVIDLWTTLMHEMASLEKESETSWKHIRSMSERTQSISPIADAIWLELTKAKHM</sequence>
<reference evidence="6 7" key="1">
    <citation type="journal article" date="2013" name="Curr. Biol.">
        <title>The Genome of the Foraminiferan Reticulomyxa filosa.</title>
        <authorList>
            <person name="Glockner G."/>
            <person name="Hulsmann N."/>
            <person name="Schleicher M."/>
            <person name="Noegel A.A."/>
            <person name="Eichinger L."/>
            <person name="Gallinger C."/>
            <person name="Pawlowski J."/>
            <person name="Sierra R."/>
            <person name="Euteneuer U."/>
            <person name="Pillet L."/>
            <person name="Moustafa A."/>
            <person name="Platzer M."/>
            <person name="Groth M."/>
            <person name="Szafranski K."/>
            <person name="Schliwa M."/>
        </authorList>
    </citation>
    <scope>NUCLEOTIDE SEQUENCE [LARGE SCALE GENOMIC DNA]</scope>
</reference>
<dbReference type="Gene3D" id="3.40.50.300">
    <property type="entry name" value="P-loop containing nucleotide triphosphate hydrolases"/>
    <property type="match status" value="2"/>
</dbReference>
<dbReference type="AlphaFoldDB" id="X6NYF3"/>
<feature type="domain" description="Dynein heavy chain ATP-binding dynein motor region" evidence="4">
    <location>
        <begin position="23"/>
        <end position="255"/>
    </location>
</feature>
<dbReference type="InterPro" id="IPR004273">
    <property type="entry name" value="Dynein_heavy_D6_P-loop"/>
</dbReference>
<feature type="domain" description="Dynein heavy chain region D6 P-loop" evidence="3">
    <location>
        <begin position="531"/>
        <end position="641"/>
    </location>
</feature>
<keyword evidence="7" id="KW-1185">Reference proteome</keyword>
<keyword evidence="2" id="KW-0472">Membrane</keyword>
<dbReference type="InterPro" id="IPR041658">
    <property type="entry name" value="AAA_lid_11"/>
</dbReference>
<dbReference type="OrthoDB" id="10252139at2759"/>
<feature type="transmembrane region" description="Helical" evidence="2">
    <location>
        <begin position="353"/>
        <end position="373"/>
    </location>
</feature>
<evidence type="ECO:0000256" key="2">
    <source>
        <dbReference type="SAM" id="Phobius"/>
    </source>
</evidence>
<keyword evidence="2" id="KW-0812">Transmembrane</keyword>
<evidence type="ECO:0000259" key="5">
    <source>
        <dbReference type="Pfam" id="PF18198"/>
    </source>
</evidence>
<dbReference type="GO" id="GO:0030286">
    <property type="term" value="C:dynein complex"/>
    <property type="evidence" value="ECO:0007669"/>
    <property type="project" value="InterPro"/>
</dbReference>
<dbReference type="OMA" id="XISGLLL"/>
<evidence type="ECO:0000313" key="6">
    <source>
        <dbReference type="EMBL" id="ETO30888.1"/>
    </source>
</evidence>
<keyword evidence="2" id="KW-1133">Transmembrane helix</keyword>
<dbReference type="Pfam" id="PF12781">
    <property type="entry name" value="AAA_9"/>
    <property type="match status" value="1"/>
</dbReference>
<evidence type="ECO:0000259" key="4">
    <source>
        <dbReference type="Pfam" id="PF12781"/>
    </source>
</evidence>
<dbReference type="Pfam" id="PF03028">
    <property type="entry name" value="Dynein_heavy"/>
    <property type="match status" value="1"/>
</dbReference>
<dbReference type="GO" id="GO:0008569">
    <property type="term" value="F:minus-end-directed microtubule motor activity"/>
    <property type="evidence" value="ECO:0007669"/>
    <property type="project" value="InterPro"/>
</dbReference>